<accession>A0A6A5XY11</accession>
<dbReference type="GeneID" id="54278760"/>
<gene>
    <name evidence="2" type="ORF">BU24DRAFT_160055</name>
</gene>
<feature type="region of interest" description="Disordered" evidence="1">
    <location>
        <begin position="66"/>
        <end position="89"/>
    </location>
</feature>
<evidence type="ECO:0000313" key="2">
    <source>
        <dbReference type="EMBL" id="KAF2017813.1"/>
    </source>
</evidence>
<feature type="region of interest" description="Disordered" evidence="1">
    <location>
        <begin position="1"/>
        <end position="32"/>
    </location>
</feature>
<dbReference type="EMBL" id="ML978068">
    <property type="protein sequence ID" value="KAF2017813.1"/>
    <property type="molecule type" value="Genomic_DNA"/>
</dbReference>
<dbReference type="RefSeq" id="XP_033386152.1">
    <property type="nucleotide sequence ID" value="XM_033521363.1"/>
</dbReference>
<evidence type="ECO:0000313" key="3">
    <source>
        <dbReference type="Proteomes" id="UP000799778"/>
    </source>
</evidence>
<feature type="compositionally biased region" description="Basic and acidic residues" evidence="1">
    <location>
        <begin position="66"/>
        <end position="83"/>
    </location>
</feature>
<proteinExistence type="predicted"/>
<feature type="compositionally biased region" description="Basic residues" evidence="1">
    <location>
        <begin position="20"/>
        <end position="32"/>
    </location>
</feature>
<feature type="compositionally biased region" description="Pro residues" evidence="1">
    <location>
        <begin position="9"/>
        <end position="19"/>
    </location>
</feature>
<dbReference type="AlphaFoldDB" id="A0A6A5XY11"/>
<reference evidence="2" key="1">
    <citation type="journal article" date="2020" name="Stud. Mycol.">
        <title>101 Dothideomycetes genomes: a test case for predicting lifestyles and emergence of pathogens.</title>
        <authorList>
            <person name="Haridas S."/>
            <person name="Albert R."/>
            <person name="Binder M."/>
            <person name="Bloem J."/>
            <person name="Labutti K."/>
            <person name="Salamov A."/>
            <person name="Andreopoulos B."/>
            <person name="Baker S."/>
            <person name="Barry K."/>
            <person name="Bills G."/>
            <person name="Bluhm B."/>
            <person name="Cannon C."/>
            <person name="Castanera R."/>
            <person name="Culley D."/>
            <person name="Daum C."/>
            <person name="Ezra D."/>
            <person name="Gonzalez J."/>
            <person name="Henrissat B."/>
            <person name="Kuo A."/>
            <person name="Liang C."/>
            <person name="Lipzen A."/>
            <person name="Lutzoni F."/>
            <person name="Magnuson J."/>
            <person name="Mondo S."/>
            <person name="Nolan M."/>
            <person name="Ohm R."/>
            <person name="Pangilinan J."/>
            <person name="Park H.-J."/>
            <person name="Ramirez L."/>
            <person name="Alfaro M."/>
            <person name="Sun H."/>
            <person name="Tritt A."/>
            <person name="Yoshinaga Y."/>
            <person name="Zwiers L.-H."/>
            <person name="Turgeon B."/>
            <person name="Goodwin S."/>
            <person name="Spatafora J."/>
            <person name="Crous P."/>
            <person name="Grigoriev I."/>
        </authorList>
    </citation>
    <scope>NUCLEOTIDE SEQUENCE</scope>
    <source>
        <strain evidence="2">CBS 175.79</strain>
    </source>
</reference>
<dbReference type="Proteomes" id="UP000799778">
    <property type="component" value="Unassembled WGS sequence"/>
</dbReference>
<organism evidence="2 3">
    <name type="scientific">Aaosphaeria arxii CBS 175.79</name>
    <dbReference type="NCBI Taxonomy" id="1450172"/>
    <lineage>
        <taxon>Eukaryota</taxon>
        <taxon>Fungi</taxon>
        <taxon>Dikarya</taxon>
        <taxon>Ascomycota</taxon>
        <taxon>Pezizomycotina</taxon>
        <taxon>Dothideomycetes</taxon>
        <taxon>Pleosporomycetidae</taxon>
        <taxon>Pleosporales</taxon>
        <taxon>Pleosporales incertae sedis</taxon>
        <taxon>Aaosphaeria</taxon>
    </lineage>
</organism>
<sequence length="89" mass="10131">MPSKQANPPQKPSTHPPQPSHHKPLPPAAKRRHASLDLAPRTDRLDALFQEAIRLLVSGLRDWARKTDEKTTRNDKSDKRVLGEWRAIV</sequence>
<keyword evidence="3" id="KW-1185">Reference proteome</keyword>
<protein>
    <submittedName>
        <fullName evidence="2">Uncharacterized protein</fullName>
    </submittedName>
</protein>
<evidence type="ECO:0000256" key="1">
    <source>
        <dbReference type="SAM" id="MobiDB-lite"/>
    </source>
</evidence>
<name>A0A6A5XY11_9PLEO</name>